<dbReference type="WBParaSite" id="PSU_v2.g9337.t1">
    <property type="protein sequence ID" value="PSU_v2.g9337.t1"/>
    <property type="gene ID" value="PSU_v2.g9337"/>
</dbReference>
<name>A0A914ZGC2_9BILA</name>
<feature type="region of interest" description="Disordered" evidence="1">
    <location>
        <begin position="108"/>
        <end position="128"/>
    </location>
</feature>
<reference evidence="3" key="1">
    <citation type="submission" date="2022-11" db="UniProtKB">
        <authorList>
            <consortium name="WormBaseParasite"/>
        </authorList>
    </citation>
    <scope>IDENTIFICATION</scope>
</reference>
<evidence type="ECO:0000313" key="3">
    <source>
        <dbReference type="WBParaSite" id="PSU_v2.g9337.t1"/>
    </source>
</evidence>
<sequence>MTQHAQQLRFSERENEEESLKTILEECQKEKIFVETNVVQLYTQIWPNFLQKARNNFYANGLTKIDQIVMDISKTRNPHWWGPPVASKNARARAIRDFNPPKVKIIEPQHAATSGSGRRKRKDVGESVIPAPSVKVAKMKKNPPVNIDYQTPLTSKPRQPPWLTLKNVEPRRRKQQQPTSEIPSNNFPPAPPVFKIPALPPSLSNPNTLSTIASLIRSLSAAQSTAAASSTNLQQLWK</sequence>
<dbReference type="Proteomes" id="UP000887577">
    <property type="component" value="Unplaced"/>
</dbReference>
<keyword evidence="2" id="KW-1185">Reference proteome</keyword>
<dbReference type="AlphaFoldDB" id="A0A914ZGC2"/>
<evidence type="ECO:0000256" key="1">
    <source>
        <dbReference type="SAM" id="MobiDB-lite"/>
    </source>
</evidence>
<feature type="region of interest" description="Disordered" evidence="1">
    <location>
        <begin position="144"/>
        <end position="191"/>
    </location>
</feature>
<organism evidence="2 3">
    <name type="scientific">Panagrolaimus superbus</name>
    <dbReference type="NCBI Taxonomy" id="310955"/>
    <lineage>
        <taxon>Eukaryota</taxon>
        <taxon>Metazoa</taxon>
        <taxon>Ecdysozoa</taxon>
        <taxon>Nematoda</taxon>
        <taxon>Chromadorea</taxon>
        <taxon>Rhabditida</taxon>
        <taxon>Tylenchina</taxon>
        <taxon>Panagrolaimomorpha</taxon>
        <taxon>Panagrolaimoidea</taxon>
        <taxon>Panagrolaimidae</taxon>
        <taxon>Panagrolaimus</taxon>
    </lineage>
</organism>
<feature type="compositionally biased region" description="Polar residues" evidence="1">
    <location>
        <begin position="148"/>
        <end position="157"/>
    </location>
</feature>
<accession>A0A914ZGC2</accession>
<evidence type="ECO:0000313" key="2">
    <source>
        <dbReference type="Proteomes" id="UP000887577"/>
    </source>
</evidence>
<proteinExistence type="predicted"/>
<feature type="compositionally biased region" description="Polar residues" evidence="1">
    <location>
        <begin position="176"/>
        <end position="185"/>
    </location>
</feature>
<protein>
    <submittedName>
        <fullName evidence="3">Uncharacterized protein</fullName>
    </submittedName>
</protein>